<keyword evidence="2 6" id="KW-0812">Transmembrane</keyword>
<dbReference type="InParanoid" id="A0A5J5EPT9"/>
<dbReference type="InterPro" id="IPR037185">
    <property type="entry name" value="EmrE-like"/>
</dbReference>
<dbReference type="Pfam" id="PF16913">
    <property type="entry name" value="PUNUT"/>
    <property type="match status" value="1"/>
</dbReference>
<feature type="transmembrane region" description="Helical" evidence="6">
    <location>
        <begin position="220"/>
        <end position="243"/>
    </location>
</feature>
<keyword evidence="3 6" id="KW-1133">Transmembrane helix</keyword>
<feature type="compositionally biased region" description="Basic and acidic residues" evidence="5">
    <location>
        <begin position="1"/>
        <end position="10"/>
    </location>
</feature>
<evidence type="ECO:0008006" key="9">
    <source>
        <dbReference type="Google" id="ProtNLM"/>
    </source>
</evidence>
<dbReference type="EMBL" id="VXIS01000158">
    <property type="protein sequence ID" value="KAA8900175.1"/>
    <property type="molecule type" value="Genomic_DNA"/>
</dbReference>
<feature type="transmembrane region" description="Helical" evidence="6">
    <location>
        <begin position="348"/>
        <end position="364"/>
    </location>
</feature>
<organism evidence="7 8">
    <name type="scientific">Sphaerosporella brunnea</name>
    <dbReference type="NCBI Taxonomy" id="1250544"/>
    <lineage>
        <taxon>Eukaryota</taxon>
        <taxon>Fungi</taxon>
        <taxon>Dikarya</taxon>
        <taxon>Ascomycota</taxon>
        <taxon>Pezizomycotina</taxon>
        <taxon>Pezizomycetes</taxon>
        <taxon>Pezizales</taxon>
        <taxon>Pyronemataceae</taxon>
        <taxon>Sphaerosporella</taxon>
    </lineage>
</organism>
<feature type="transmembrane region" description="Helical" evidence="6">
    <location>
        <begin position="321"/>
        <end position="342"/>
    </location>
</feature>
<evidence type="ECO:0000256" key="6">
    <source>
        <dbReference type="SAM" id="Phobius"/>
    </source>
</evidence>
<dbReference type="OrthoDB" id="1436450at2759"/>
<comment type="subcellular location">
    <subcellularLocation>
        <location evidence="1">Membrane</location>
        <topology evidence="1">Multi-pass membrane protein</topology>
    </subcellularLocation>
</comment>
<feature type="transmembrane region" description="Helical" evidence="6">
    <location>
        <begin position="48"/>
        <end position="68"/>
    </location>
</feature>
<reference evidence="7 8" key="1">
    <citation type="submission" date="2019-09" db="EMBL/GenBank/DDBJ databases">
        <title>Draft genome of the ectomycorrhizal ascomycete Sphaerosporella brunnea.</title>
        <authorList>
            <consortium name="DOE Joint Genome Institute"/>
            <person name="Benucci G.M."/>
            <person name="Marozzi G."/>
            <person name="Antonielli L."/>
            <person name="Sanchez S."/>
            <person name="Marco P."/>
            <person name="Wang X."/>
            <person name="Falini L.B."/>
            <person name="Barry K."/>
            <person name="Haridas S."/>
            <person name="Lipzen A."/>
            <person name="Labutti K."/>
            <person name="Grigoriev I.V."/>
            <person name="Murat C."/>
            <person name="Martin F."/>
            <person name="Albertini E."/>
            <person name="Donnini D."/>
            <person name="Bonito G."/>
        </authorList>
    </citation>
    <scope>NUCLEOTIDE SEQUENCE [LARGE SCALE GENOMIC DNA]</scope>
    <source>
        <strain evidence="7 8">Sb_GMNB300</strain>
    </source>
</reference>
<proteinExistence type="predicted"/>
<evidence type="ECO:0000313" key="7">
    <source>
        <dbReference type="EMBL" id="KAA8900175.1"/>
    </source>
</evidence>
<gene>
    <name evidence="7" type="ORF">FN846DRAFT_959402</name>
</gene>
<evidence type="ECO:0000313" key="8">
    <source>
        <dbReference type="Proteomes" id="UP000326924"/>
    </source>
</evidence>
<sequence>MATLRTREDGGSAASPLLETGAGSRRRQRRWTPLVPAGAATRRNFGMALLGVVVFLWVSSNFLTHAIFADDSYSKPYFLTYMNTSIFSLYLVPSGVRWYLRRRRGGQEEAEEDTTKPAEDKLDNKETMRLSLEFCLIWFFANYFNSYCLKFTSVASATILSSTSSMFTLIIGSLLRTERFTATKLLSVLVSLLGIVLISTTDLSPSGSSSSDAPVERTPIQVLTGDAMALLSALAYSTYITLLKVRAGNESRVDMQLFFGFVGLFNLVFLWPGLWILHATGVERFEMPPEGRVWAILAVNASITLTSDYCWAYAMLLTTPLIVTVGLSLTIPLALMGQMVILGTVAGVRYWLGAACVFVAFWFLNREEERTG</sequence>
<dbReference type="FunCoup" id="A0A5J5EPT9">
    <property type="interactions" value="455"/>
</dbReference>
<dbReference type="AlphaFoldDB" id="A0A5J5EPT9"/>
<feature type="region of interest" description="Disordered" evidence="5">
    <location>
        <begin position="1"/>
        <end position="25"/>
    </location>
</feature>
<evidence type="ECO:0000256" key="3">
    <source>
        <dbReference type="ARBA" id="ARBA00022989"/>
    </source>
</evidence>
<feature type="transmembrane region" description="Helical" evidence="6">
    <location>
        <begin position="153"/>
        <end position="175"/>
    </location>
</feature>
<evidence type="ECO:0000256" key="1">
    <source>
        <dbReference type="ARBA" id="ARBA00004141"/>
    </source>
</evidence>
<evidence type="ECO:0000256" key="5">
    <source>
        <dbReference type="SAM" id="MobiDB-lite"/>
    </source>
</evidence>
<dbReference type="PANTHER" id="PTHR23051:SF0">
    <property type="entry name" value="SOLUTE CARRIER FAMILY 35 MEMBER F5"/>
    <property type="match status" value="1"/>
</dbReference>
<feature type="transmembrane region" description="Helical" evidence="6">
    <location>
        <begin position="294"/>
        <end position="314"/>
    </location>
</feature>
<dbReference type="SUPFAM" id="SSF103481">
    <property type="entry name" value="Multidrug resistance efflux transporter EmrE"/>
    <property type="match status" value="2"/>
</dbReference>
<comment type="caution">
    <text evidence="7">The sequence shown here is derived from an EMBL/GenBank/DDBJ whole genome shotgun (WGS) entry which is preliminary data.</text>
</comment>
<keyword evidence="4 6" id="KW-0472">Membrane</keyword>
<evidence type="ECO:0000256" key="4">
    <source>
        <dbReference type="ARBA" id="ARBA00023136"/>
    </source>
</evidence>
<dbReference type="GO" id="GO:0000329">
    <property type="term" value="C:fungal-type vacuole membrane"/>
    <property type="evidence" value="ECO:0007669"/>
    <property type="project" value="TreeGrafter"/>
</dbReference>
<name>A0A5J5EPT9_9PEZI</name>
<feature type="transmembrane region" description="Helical" evidence="6">
    <location>
        <begin position="130"/>
        <end position="147"/>
    </location>
</feature>
<dbReference type="PANTHER" id="PTHR23051">
    <property type="entry name" value="SOLUTE CARRIER FAMILY 35, MEMBER F5"/>
    <property type="match status" value="1"/>
</dbReference>
<feature type="transmembrane region" description="Helical" evidence="6">
    <location>
        <begin position="182"/>
        <end position="200"/>
    </location>
</feature>
<keyword evidence="8" id="KW-1185">Reference proteome</keyword>
<feature type="transmembrane region" description="Helical" evidence="6">
    <location>
        <begin position="80"/>
        <end position="100"/>
    </location>
</feature>
<accession>A0A5J5EPT9</accession>
<protein>
    <recommendedName>
        <fullName evidence="9">EamA domain-containing protein</fullName>
    </recommendedName>
</protein>
<feature type="transmembrane region" description="Helical" evidence="6">
    <location>
        <begin position="255"/>
        <end position="274"/>
    </location>
</feature>
<dbReference type="Proteomes" id="UP000326924">
    <property type="component" value="Unassembled WGS sequence"/>
</dbReference>
<evidence type="ECO:0000256" key="2">
    <source>
        <dbReference type="ARBA" id="ARBA00022692"/>
    </source>
</evidence>